<dbReference type="Pfam" id="PF19767">
    <property type="entry name" value="DUF6254"/>
    <property type="match status" value="1"/>
</dbReference>
<feature type="compositionally biased region" description="Basic and acidic residues" evidence="1">
    <location>
        <begin position="26"/>
        <end position="39"/>
    </location>
</feature>
<evidence type="ECO:0000313" key="3">
    <source>
        <dbReference type="Proteomes" id="UP001652445"/>
    </source>
</evidence>
<comment type="caution">
    <text evidence="2">The sequence shown here is derived from an EMBL/GenBank/DDBJ whole genome shotgun (WGS) entry which is preliminary data.</text>
</comment>
<evidence type="ECO:0000313" key="2">
    <source>
        <dbReference type="EMBL" id="MCU6796187.1"/>
    </source>
</evidence>
<sequence length="39" mass="4597">MSQSKSRKENQWKIRKQAQNPHGKIKSLEEHSNEYDAGK</sequence>
<feature type="compositionally biased region" description="Basic and acidic residues" evidence="1">
    <location>
        <begin position="1"/>
        <end position="12"/>
    </location>
</feature>
<name>A0ABT2UNG3_9BACL</name>
<protein>
    <submittedName>
        <fullName evidence="2">DUF6254 family protein</fullName>
    </submittedName>
</protein>
<gene>
    <name evidence="2" type="ORF">OB236_29100</name>
</gene>
<keyword evidence="3" id="KW-1185">Reference proteome</keyword>
<reference evidence="2 3" key="1">
    <citation type="submission" date="2022-09" db="EMBL/GenBank/DDBJ databases">
        <authorList>
            <person name="Han X.L."/>
            <person name="Wang Q."/>
            <person name="Lu T."/>
        </authorList>
    </citation>
    <scope>NUCLEOTIDE SEQUENCE [LARGE SCALE GENOMIC DNA]</scope>
    <source>
        <strain evidence="2 3">WQ 127069</strain>
    </source>
</reference>
<proteinExistence type="predicted"/>
<feature type="region of interest" description="Disordered" evidence="1">
    <location>
        <begin position="1"/>
        <end position="39"/>
    </location>
</feature>
<evidence type="ECO:0000256" key="1">
    <source>
        <dbReference type="SAM" id="MobiDB-lite"/>
    </source>
</evidence>
<accession>A0ABT2UNG3</accession>
<dbReference type="InterPro" id="IPR046221">
    <property type="entry name" value="DUF6254"/>
</dbReference>
<dbReference type="RefSeq" id="WP_240415068.1">
    <property type="nucleotide sequence ID" value="NZ_JAOQIO010000099.1"/>
</dbReference>
<dbReference type="Proteomes" id="UP001652445">
    <property type="component" value="Unassembled WGS sequence"/>
</dbReference>
<dbReference type="EMBL" id="JAOQIO010000099">
    <property type="protein sequence ID" value="MCU6796187.1"/>
    <property type="molecule type" value="Genomic_DNA"/>
</dbReference>
<organism evidence="2 3">
    <name type="scientific">Paenibacillus baimaensis</name>
    <dbReference type="NCBI Taxonomy" id="2982185"/>
    <lineage>
        <taxon>Bacteria</taxon>
        <taxon>Bacillati</taxon>
        <taxon>Bacillota</taxon>
        <taxon>Bacilli</taxon>
        <taxon>Bacillales</taxon>
        <taxon>Paenibacillaceae</taxon>
        <taxon>Paenibacillus</taxon>
    </lineage>
</organism>